<organism evidence="2 3">
    <name type="scientific">Cyclotella atomus</name>
    <dbReference type="NCBI Taxonomy" id="382360"/>
    <lineage>
        <taxon>Eukaryota</taxon>
        <taxon>Sar</taxon>
        <taxon>Stramenopiles</taxon>
        <taxon>Ochrophyta</taxon>
        <taxon>Bacillariophyta</taxon>
        <taxon>Coscinodiscophyceae</taxon>
        <taxon>Thalassiosirophycidae</taxon>
        <taxon>Stephanodiscales</taxon>
        <taxon>Stephanodiscaceae</taxon>
        <taxon>Cyclotella</taxon>
    </lineage>
</organism>
<reference evidence="2 3" key="1">
    <citation type="submission" date="2024-10" db="EMBL/GenBank/DDBJ databases">
        <title>Updated reference genomes for cyclostephanoid diatoms.</title>
        <authorList>
            <person name="Roberts W.R."/>
            <person name="Alverson A.J."/>
        </authorList>
    </citation>
    <scope>NUCLEOTIDE SEQUENCE [LARGE SCALE GENOMIC DNA]</scope>
    <source>
        <strain evidence="2 3">AJA010-31</strain>
    </source>
</reference>
<dbReference type="Proteomes" id="UP001530400">
    <property type="component" value="Unassembled WGS sequence"/>
</dbReference>
<keyword evidence="1" id="KW-0812">Transmembrane</keyword>
<evidence type="ECO:0008006" key="4">
    <source>
        <dbReference type="Google" id="ProtNLM"/>
    </source>
</evidence>
<sequence>MKNSTIVYSELFSPWFVPLTFFLPWFWNYGVVIDQESITFGYGISGAVKGGLCSHTTNLKDVDRSTVTTGYASGKDNLFQFGGWGIKYEFKSRTWAYNASFRGPYVRFAERRGDKLTWYHIVTESPDLVASFLNGVKGD</sequence>
<keyword evidence="3" id="KW-1185">Reference proteome</keyword>
<evidence type="ECO:0000313" key="3">
    <source>
        <dbReference type="Proteomes" id="UP001530400"/>
    </source>
</evidence>
<keyword evidence="1" id="KW-1133">Transmembrane helix</keyword>
<accession>A0ABD3P1J2</accession>
<evidence type="ECO:0000256" key="1">
    <source>
        <dbReference type="SAM" id="Phobius"/>
    </source>
</evidence>
<keyword evidence="1" id="KW-0472">Membrane</keyword>
<proteinExistence type="predicted"/>
<protein>
    <recommendedName>
        <fullName evidence="4">LAGLIDADG homing endonuclease</fullName>
    </recommendedName>
</protein>
<dbReference type="EMBL" id="JALLPJ020000828">
    <property type="protein sequence ID" value="KAL3781887.1"/>
    <property type="molecule type" value="Genomic_DNA"/>
</dbReference>
<comment type="caution">
    <text evidence="2">The sequence shown here is derived from an EMBL/GenBank/DDBJ whole genome shotgun (WGS) entry which is preliminary data.</text>
</comment>
<gene>
    <name evidence="2" type="ORF">ACHAWO_010049</name>
</gene>
<dbReference type="AlphaFoldDB" id="A0ABD3P1J2"/>
<feature type="transmembrane region" description="Helical" evidence="1">
    <location>
        <begin position="7"/>
        <end position="27"/>
    </location>
</feature>
<name>A0ABD3P1J2_9STRA</name>
<evidence type="ECO:0000313" key="2">
    <source>
        <dbReference type="EMBL" id="KAL3781887.1"/>
    </source>
</evidence>